<dbReference type="EMBL" id="FXAH01000003">
    <property type="protein sequence ID" value="SMF13854.1"/>
    <property type="molecule type" value="Genomic_DNA"/>
</dbReference>
<dbReference type="OrthoDB" id="9133087at2"/>
<accession>A0A1X7DE88</accession>
<dbReference type="RefSeq" id="WP_085225669.1">
    <property type="nucleotide sequence ID" value="NZ_BSQD01000003.1"/>
</dbReference>
<evidence type="ECO:0008006" key="4">
    <source>
        <dbReference type="Google" id="ProtNLM"/>
    </source>
</evidence>
<gene>
    <name evidence="2" type="ORF">SAMN06295900_10373</name>
</gene>
<organism evidence="2 3">
    <name type="scientific">Trinickia caryophylli</name>
    <name type="common">Paraburkholderia caryophylli</name>
    <dbReference type="NCBI Taxonomy" id="28094"/>
    <lineage>
        <taxon>Bacteria</taxon>
        <taxon>Pseudomonadati</taxon>
        <taxon>Pseudomonadota</taxon>
        <taxon>Betaproteobacteria</taxon>
        <taxon>Burkholderiales</taxon>
        <taxon>Burkholderiaceae</taxon>
        <taxon>Trinickia</taxon>
    </lineage>
</organism>
<keyword evidence="1" id="KW-1133">Transmembrane helix</keyword>
<dbReference type="AlphaFoldDB" id="A0A1X7DE88"/>
<proteinExistence type="predicted"/>
<evidence type="ECO:0000313" key="2">
    <source>
        <dbReference type="EMBL" id="SMF13854.1"/>
    </source>
</evidence>
<dbReference type="GeneID" id="95548714"/>
<feature type="transmembrane region" description="Helical" evidence="1">
    <location>
        <begin position="102"/>
        <end position="123"/>
    </location>
</feature>
<reference evidence="3" key="1">
    <citation type="submission" date="2017-04" db="EMBL/GenBank/DDBJ databases">
        <authorList>
            <person name="Varghese N."/>
            <person name="Submissions S."/>
        </authorList>
    </citation>
    <scope>NUCLEOTIDE SEQUENCE [LARGE SCALE GENOMIC DNA]</scope>
    <source>
        <strain evidence="3">Ballard 720</strain>
    </source>
</reference>
<keyword evidence="1" id="KW-0472">Membrane</keyword>
<evidence type="ECO:0000313" key="3">
    <source>
        <dbReference type="Proteomes" id="UP000192911"/>
    </source>
</evidence>
<dbReference type="Proteomes" id="UP000192911">
    <property type="component" value="Unassembled WGS sequence"/>
</dbReference>
<keyword evidence="1" id="KW-0812">Transmembrane</keyword>
<protein>
    <recommendedName>
        <fullName evidence="4">DUF1640 domain-containing protein</fullName>
    </recommendedName>
</protein>
<evidence type="ECO:0000256" key="1">
    <source>
        <dbReference type="SAM" id="Phobius"/>
    </source>
</evidence>
<sequence length="124" mass="13423">MMVVAFDALAYVRRLEQGGVPRETVVTQAEALAGAIEGTLVTKQDLKNTESTLKAEITAEIESVRTDLKIGLTELRGELRTELAKTRGDMMTEIAKSKVSTIVWLVSLSVIATAAQIAARVLLH</sequence>
<keyword evidence="3" id="KW-1185">Reference proteome</keyword>
<name>A0A1X7DE88_TRICW</name>